<dbReference type="PANTHER" id="PTHR33336">
    <property type="entry name" value="QUINOL MONOOXYGENASE YGIN-RELATED"/>
    <property type="match status" value="1"/>
</dbReference>
<keyword evidence="2" id="KW-0503">Monooxygenase</keyword>
<dbReference type="InterPro" id="IPR007138">
    <property type="entry name" value="ABM_dom"/>
</dbReference>
<gene>
    <name evidence="2" type="ORF">GCM10011617_19370</name>
</gene>
<evidence type="ECO:0000313" key="3">
    <source>
        <dbReference type="Proteomes" id="UP000634139"/>
    </source>
</evidence>
<evidence type="ECO:0000313" key="2">
    <source>
        <dbReference type="EMBL" id="GGZ99088.1"/>
    </source>
</evidence>
<organism evidence="2 3">
    <name type="scientific">Novosphingobium arvoryzae</name>
    <dbReference type="NCBI Taxonomy" id="1256514"/>
    <lineage>
        <taxon>Bacteria</taxon>
        <taxon>Pseudomonadati</taxon>
        <taxon>Pseudomonadota</taxon>
        <taxon>Alphaproteobacteria</taxon>
        <taxon>Sphingomonadales</taxon>
        <taxon>Sphingomonadaceae</taxon>
        <taxon>Novosphingobium</taxon>
    </lineage>
</organism>
<dbReference type="Gene3D" id="3.30.70.100">
    <property type="match status" value="1"/>
</dbReference>
<dbReference type="PANTHER" id="PTHR33336:SF15">
    <property type="entry name" value="ABM DOMAIN-CONTAINING PROTEIN"/>
    <property type="match status" value="1"/>
</dbReference>
<keyword evidence="2" id="KW-0560">Oxidoreductase</keyword>
<name>A0A918RJ51_9SPHN</name>
<proteinExistence type="predicted"/>
<dbReference type="GO" id="GO:0004497">
    <property type="term" value="F:monooxygenase activity"/>
    <property type="evidence" value="ECO:0007669"/>
    <property type="project" value="UniProtKB-KW"/>
</dbReference>
<dbReference type="InterPro" id="IPR050744">
    <property type="entry name" value="AI-2_Isomerase_LsrG"/>
</dbReference>
<dbReference type="SUPFAM" id="SSF54909">
    <property type="entry name" value="Dimeric alpha+beta barrel"/>
    <property type="match status" value="1"/>
</dbReference>
<reference evidence="2" key="2">
    <citation type="submission" date="2020-09" db="EMBL/GenBank/DDBJ databases">
        <authorList>
            <person name="Sun Q."/>
            <person name="Kim S."/>
        </authorList>
    </citation>
    <scope>NUCLEOTIDE SEQUENCE</scope>
    <source>
        <strain evidence="2">KCTC 32422</strain>
    </source>
</reference>
<keyword evidence="3" id="KW-1185">Reference proteome</keyword>
<reference evidence="2" key="1">
    <citation type="journal article" date="2014" name="Int. J. Syst. Evol. Microbiol.">
        <title>Complete genome sequence of Corynebacterium casei LMG S-19264T (=DSM 44701T), isolated from a smear-ripened cheese.</title>
        <authorList>
            <consortium name="US DOE Joint Genome Institute (JGI-PGF)"/>
            <person name="Walter F."/>
            <person name="Albersmeier A."/>
            <person name="Kalinowski J."/>
            <person name="Ruckert C."/>
        </authorList>
    </citation>
    <scope>NUCLEOTIDE SEQUENCE</scope>
    <source>
        <strain evidence="2">KCTC 32422</strain>
    </source>
</reference>
<dbReference type="Pfam" id="PF03992">
    <property type="entry name" value="ABM"/>
    <property type="match status" value="1"/>
</dbReference>
<dbReference type="Proteomes" id="UP000634139">
    <property type="component" value="Unassembled WGS sequence"/>
</dbReference>
<comment type="caution">
    <text evidence="2">The sequence shown here is derived from an EMBL/GenBank/DDBJ whole genome shotgun (WGS) entry which is preliminary data.</text>
</comment>
<sequence length="100" mass="11077">MTVAVIGQFRIPAERMDEARPAMRKVMDATRAEDGCIEYNYAEDVLDPGLIRVSEVWASREQLAAHLKTPHMAVWAEERAGLGLTGRAITVYEVSGSETI</sequence>
<dbReference type="AlphaFoldDB" id="A0A918RJ51"/>
<dbReference type="PROSITE" id="PS51725">
    <property type="entry name" value="ABM"/>
    <property type="match status" value="1"/>
</dbReference>
<dbReference type="EMBL" id="BMZD01000004">
    <property type="protein sequence ID" value="GGZ99088.1"/>
    <property type="molecule type" value="Genomic_DNA"/>
</dbReference>
<dbReference type="RefSeq" id="WP_189540922.1">
    <property type="nucleotide sequence ID" value="NZ_BMZD01000004.1"/>
</dbReference>
<evidence type="ECO:0000259" key="1">
    <source>
        <dbReference type="PROSITE" id="PS51725"/>
    </source>
</evidence>
<feature type="domain" description="ABM" evidence="1">
    <location>
        <begin position="3"/>
        <end position="92"/>
    </location>
</feature>
<protein>
    <submittedName>
        <fullName evidence="2">Antibiotic biosynthesis monooxygenase</fullName>
    </submittedName>
</protein>
<dbReference type="InterPro" id="IPR011008">
    <property type="entry name" value="Dimeric_a/b-barrel"/>
</dbReference>
<accession>A0A918RJ51</accession>